<feature type="domain" description="Glycosyl transferase family 1" evidence="3">
    <location>
        <begin position="592"/>
        <end position="703"/>
    </location>
</feature>
<evidence type="ECO:0000256" key="1">
    <source>
        <dbReference type="ARBA" id="ARBA00022676"/>
    </source>
</evidence>
<dbReference type="EMBL" id="RXIC02000021">
    <property type="protein sequence ID" value="KAB1218601.1"/>
    <property type="molecule type" value="Genomic_DNA"/>
</dbReference>
<organism evidence="4 5">
    <name type="scientific">Morella rubra</name>
    <name type="common">Chinese bayberry</name>
    <dbReference type="NCBI Taxonomy" id="262757"/>
    <lineage>
        <taxon>Eukaryota</taxon>
        <taxon>Viridiplantae</taxon>
        <taxon>Streptophyta</taxon>
        <taxon>Embryophyta</taxon>
        <taxon>Tracheophyta</taxon>
        <taxon>Spermatophyta</taxon>
        <taxon>Magnoliopsida</taxon>
        <taxon>eudicotyledons</taxon>
        <taxon>Gunneridae</taxon>
        <taxon>Pentapetalae</taxon>
        <taxon>rosids</taxon>
        <taxon>fabids</taxon>
        <taxon>Fagales</taxon>
        <taxon>Myricaceae</taxon>
        <taxon>Morella</taxon>
    </lineage>
</organism>
<keyword evidence="5" id="KW-1185">Reference proteome</keyword>
<gene>
    <name evidence="4" type="ORF">CJ030_MR3G026481</name>
</gene>
<dbReference type="Gene3D" id="3.40.50.2000">
    <property type="entry name" value="Glycogen Phosphorylase B"/>
    <property type="match status" value="1"/>
</dbReference>
<keyword evidence="1" id="KW-0808">Transferase</keyword>
<dbReference type="GO" id="GO:0016757">
    <property type="term" value="F:glycosyltransferase activity"/>
    <property type="evidence" value="ECO:0007669"/>
    <property type="project" value="UniProtKB-KW"/>
</dbReference>
<name>A0A6A1W082_9ROSI</name>
<sequence length="729" mass="81756">MEESSIRGDFRQSSFKSGGSFKSTLSGRSTPRTSPSFGRSNSSRTPRRDGRSGGGGIQLFRSNRLVYWLLLITLWAYLGFHVQSRWAHGDNKEEFLGFGSNPSKWKSDTEQTLRRDLITKDNILASNSGTNKSEVGDRKGVDVILAKTQNAVSFNRSGKSRKRRKRAGRIFHGKVRGRQKTAVQESHALEDQEPEIPLKNTSNGFLVGPFGSTEDRILEWSPEKRSGTCDRKGDFARLVWSRRFVLIFHELSMTGAPISMMELATELLSCGATVSAVVLSRKGGLMSELARRRIKVLEDRANFSFKTAMKADLVIAGSAVCASWIEQYIAHFPAGASQVGWWIMENRREYFDRAKTVLNRVKMLFFLTESQSRQWLHWCEEENIKLRSQPAFVPLSVNDELAFVAGIACSLNTPSFSTEKMRERRQLLRDSVRREMGLTENDMLVISLSSINPGKGQLLLLESARLIIEKEPLDIDSKVKNPVDVGKDQANWGKKHHLRALFQDLTNVGMSSNELPDSNESFIGFNLSKRRSLQSLSLFSSPINTDAVNSHVSQGTRKMLFDIEGTQEQTLKILIGSVGSKSNKVQYVNRLLRFLSEHSNLSKSVLWTPATTHVASLYSAADVYTINSQGLGETFGRVTIEAMAFGLPVLGTDAGGTKEIVDHNVTGLLHPLGRPGTHVLAQNLRFLLKNPLARKQMGEEGRKKVERMYLKRHMYTKFVEVLVNCMKTK</sequence>
<feature type="compositionally biased region" description="Basic and acidic residues" evidence="2">
    <location>
        <begin position="1"/>
        <end position="10"/>
    </location>
</feature>
<reference evidence="4 5" key="1">
    <citation type="journal article" date="2019" name="Plant Biotechnol. J.">
        <title>The red bayberry genome and genetic basis of sex determination.</title>
        <authorList>
            <person name="Jia H.M."/>
            <person name="Jia H.J."/>
            <person name="Cai Q.L."/>
            <person name="Wang Y."/>
            <person name="Zhao H.B."/>
            <person name="Yang W.F."/>
            <person name="Wang G.Y."/>
            <person name="Li Y.H."/>
            <person name="Zhan D.L."/>
            <person name="Shen Y.T."/>
            <person name="Niu Q.F."/>
            <person name="Chang L."/>
            <person name="Qiu J."/>
            <person name="Zhao L."/>
            <person name="Xie H.B."/>
            <person name="Fu W.Y."/>
            <person name="Jin J."/>
            <person name="Li X.W."/>
            <person name="Jiao Y."/>
            <person name="Zhou C.C."/>
            <person name="Tu T."/>
            <person name="Chai C.Y."/>
            <person name="Gao J.L."/>
            <person name="Fan L.J."/>
            <person name="van de Weg E."/>
            <person name="Wang J.Y."/>
            <person name="Gao Z.S."/>
        </authorList>
    </citation>
    <scope>NUCLEOTIDE SEQUENCE [LARGE SCALE GENOMIC DNA]</scope>
    <source>
        <tissue evidence="4">Leaves</tissue>
    </source>
</reference>
<feature type="region of interest" description="Disordered" evidence="2">
    <location>
        <begin position="1"/>
        <end position="55"/>
    </location>
</feature>
<dbReference type="Proteomes" id="UP000516437">
    <property type="component" value="Chromosome 3"/>
</dbReference>
<feature type="compositionally biased region" description="Low complexity" evidence="2">
    <location>
        <begin position="13"/>
        <end position="23"/>
    </location>
</feature>
<dbReference type="PANTHER" id="PTHR47778">
    <property type="entry name" value="BNAA05G14870D PROTEIN"/>
    <property type="match status" value="1"/>
</dbReference>
<keyword evidence="1" id="KW-0328">Glycosyltransferase</keyword>
<dbReference type="InterPro" id="IPR001296">
    <property type="entry name" value="Glyco_trans_1"/>
</dbReference>
<dbReference type="CDD" id="cd03801">
    <property type="entry name" value="GT4_PimA-like"/>
    <property type="match status" value="1"/>
</dbReference>
<dbReference type="InterPro" id="IPR041693">
    <property type="entry name" value="Glyco_trans_4_5"/>
</dbReference>
<comment type="caution">
    <text evidence="4">The sequence shown here is derived from an EMBL/GenBank/DDBJ whole genome shotgun (WGS) entry which is preliminary data.</text>
</comment>
<evidence type="ECO:0000313" key="5">
    <source>
        <dbReference type="Proteomes" id="UP000516437"/>
    </source>
</evidence>
<dbReference type="OrthoDB" id="512920at2759"/>
<dbReference type="SUPFAM" id="SSF53756">
    <property type="entry name" value="UDP-Glycosyltransferase/glycogen phosphorylase"/>
    <property type="match status" value="2"/>
</dbReference>
<dbReference type="PANTHER" id="PTHR47778:SF2">
    <property type="entry name" value="GLYCOSYL TRANSFERASE FAMILY 1 DOMAIN-CONTAINING PROTEIN"/>
    <property type="match status" value="1"/>
</dbReference>
<evidence type="ECO:0000256" key="2">
    <source>
        <dbReference type="SAM" id="MobiDB-lite"/>
    </source>
</evidence>
<accession>A0A6A1W082</accession>
<protein>
    <recommendedName>
        <fullName evidence="3">Glycosyl transferase family 1 domain-containing protein</fullName>
    </recommendedName>
</protein>
<dbReference type="AlphaFoldDB" id="A0A6A1W082"/>
<evidence type="ECO:0000259" key="3">
    <source>
        <dbReference type="Pfam" id="PF00534"/>
    </source>
</evidence>
<proteinExistence type="predicted"/>
<dbReference type="Pfam" id="PF00534">
    <property type="entry name" value="Glycos_transf_1"/>
    <property type="match status" value="1"/>
</dbReference>
<feature type="compositionally biased region" description="Polar residues" evidence="2">
    <location>
        <begin position="24"/>
        <end position="44"/>
    </location>
</feature>
<evidence type="ECO:0000313" key="4">
    <source>
        <dbReference type="EMBL" id="KAB1218601.1"/>
    </source>
</evidence>
<dbReference type="Pfam" id="PF16994">
    <property type="entry name" value="Glyco_trans_4_5"/>
    <property type="match status" value="1"/>
</dbReference>